<dbReference type="SUPFAM" id="SSF52540">
    <property type="entry name" value="P-loop containing nucleoside triphosphate hydrolases"/>
    <property type="match status" value="1"/>
</dbReference>
<dbReference type="EMBL" id="JBHSWB010000004">
    <property type="protein sequence ID" value="MFC6663671.1"/>
    <property type="molecule type" value="Genomic_DNA"/>
</dbReference>
<comment type="caution">
    <text evidence="3">The sequence shown here is derived from an EMBL/GenBank/DDBJ whole genome shotgun (WGS) entry which is preliminary data.</text>
</comment>
<proteinExistence type="inferred from homology"/>
<dbReference type="RefSeq" id="WP_380059317.1">
    <property type="nucleotide sequence ID" value="NZ_JBHSWB010000004.1"/>
</dbReference>
<dbReference type="PROSITE" id="PS00662">
    <property type="entry name" value="T2SP_E"/>
    <property type="match status" value="1"/>
</dbReference>
<evidence type="ECO:0000313" key="3">
    <source>
        <dbReference type="EMBL" id="MFC6663671.1"/>
    </source>
</evidence>
<evidence type="ECO:0000259" key="2">
    <source>
        <dbReference type="PROSITE" id="PS00662"/>
    </source>
</evidence>
<dbReference type="InterPro" id="IPR050921">
    <property type="entry name" value="T4SS_GSP_E_ATPase"/>
</dbReference>
<accession>A0ABW1ZSH5</accession>
<dbReference type="Proteomes" id="UP001596317">
    <property type="component" value="Unassembled WGS sequence"/>
</dbReference>
<name>A0ABW1ZSH5_9DEIO</name>
<dbReference type="PANTHER" id="PTHR30486">
    <property type="entry name" value="TWITCHING MOTILITY PROTEIN PILT"/>
    <property type="match status" value="1"/>
</dbReference>
<feature type="domain" description="Bacterial type II secretion system protein E" evidence="2">
    <location>
        <begin position="68"/>
        <end position="82"/>
    </location>
</feature>
<dbReference type="InterPro" id="IPR027417">
    <property type="entry name" value="P-loop_NTPase"/>
</dbReference>
<dbReference type="Pfam" id="PF00437">
    <property type="entry name" value="T2SSE"/>
    <property type="match status" value="1"/>
</dbReference>
<gene>
    <name evidence="3" type="ORF">ACFP90_27030</name>
</gene>
<protein>
    <submittedName>
        <fullName evidence="3">Type IV pilus twitching motility protein PilT</fullName>
    </submittedName>
</protein>
<dbReference type="InterPro" id="IPR001482">
    <property type="entry name" value="T2SS/T4SS_dom"/>
</dbReference>
<sequence>MTGATGSGKSTTLAAMIRHFNDSEEGHIVTIEDPIEFIHRENKSIIHQRLVGPDNDTPTFLDGVEDAMRQAPDIILLGEVRDKETMTAALQAAETGHLVFCTLHTRDAPTTMQRVLGFYGAGEKESVRHQFANSLVAIISQQLVKRTQPDKQGRMRQLIMEVLQPNMGVRSIMRDETKAIQLIRDAQKSSGDLGNVTMDDQLILAAQQGVISNEQAMSRSIMRETVEKGLKDGRVGRTA</sequence>
<comment type="similarity">
    <text evidence="1">Belongs to the GSP E family.</text>
</comment>
<keyword evidence="4" id="KW-1185">Reference proteome</keyword>
<organism evidence="3 4">
    <name type="scientific">Deinococcus multiflagellatus</name>
    <dbReference type="NCBI Taxonomy" id="1656887"/>
    <lineage>
        <taxon>Bacteria</taxon>
        <taxon>Thermotogati</taxon>
        <taxon>Deinococcota</taxon>
        <taxon>Deinococci</taxon>
        <taxon>Deinococcales</taxon>
        <taxon>Deinococcaceae</taxon>
        <taxon>Deinococcus</taxon>
    </lineage>
</organism>
<dbReference type="Gene3D" id="3.40.50.300">
    <property type="entry name" value="P-loop containing nucleotide triphosphate hydrolases"/>
    <property type="match status" value="1"/>
</dbReference>
<evidence type="ECO:0000313" key="4">
    <source>
        <dbReference type="Proteomes" id="UP001596317"/>
    </source>
</evidence>
<evidence type="ECO:0000256" key="1">
    <source>
        <dbReference type="ARBA" id="ARBA00006611"/>
    </source>
</evidence>
<reference evidence="4" key="1">
    <citation type="journal article" date="2019" name="Int. J. Syst. Evol. Microbiol.">
        <title>The Global Catalogue of Microorganisms (GCM) 10K type strain sequencing project: providing services to taxonomists for standard genome sequencing and annotation.</title>
        <authorList>
            <consortium name="The Broad Institute Genomics Platform"/>
            <consortium name="The Broad Institute Genome Sequencing Center for Infectious Disease"/>
            <person name="Wu L."/>
            <person name="Ma J."/>
        </authorList>
    </citation>
    <scope>NUCLEOTIDE SEQUENCE [LARGE SCALE GENOMIC DNA]</scope>
    <source>
        <strain evidence="4">CCUG 63830</strain>
    </source>
</reference>